<dbReference type="Proteomes" id="UP000245708">
    <property type="component" value="Unassembled WGS sequence"/>
</dbReference>
<dbReference type="Pfam" id="PF13692">
    <property type="entry name" value="Glyco_trans_1_4"/>
    <property type="match status" value="1"/>
</dbReference>
<evidence type="ECO:0000313" key="4">
    <source>
        <dbReference type="Proteomes" id="UP000245708"/>
    </source>
</evidence>
<organism evidence="3 4">
    <name type="scientific">Roseicyclus mahoneyensis</name>
    <dbReference type="NCBI Taxonomy" id="164332"/>
    <lineage>
        <taxon>Bacteria</taxon>
        <taxon>Pseudomonadati</taxon>
        <taxon>Pseudomonadota</taxon>
        <taxon>Alphaproteobacteria</taxon>
        <taxon>Rhodobacterales</taxon>
        <taxon>Roseobacteraceae</taxon>
        <taxon>Roseicyclus</taxon>
    </lineage>
</organism>
<dbReference type="PANTHER" id="PTHR46401:SF2">
    <property type="entry name" value="GLYCOSYLTRANSFERASE WBBK-RELATED"/>
    <property type="match status" value="1"/>
</dbReference>
<accession>A0A316GQQ4</accession>
<dbReference type="RefSeq" id="WP_109665993.1">
    <property type="nucleotide sequence ID" value="NZ_QGGW01000001.1"/>
</dbReference>
<dbReference type="GO" id="GO:0009103">
    <property type="term" value="P:lipopolysaccharide biosynthetic process"/>
    <property type="evidence" value="ECO:0007669"/>
    <property type="project" value="TreeGrafter"/>
</dbReference>
<dbReference type="EMBL" id="QGGW01000001">
    <property type="protein sequence ID" value="PWK62948.1"/>
    <property type="molecule type" value="Genomic_DNA"/>
</dbReference>
<sequence length="349" mass="36941">MTLRPTAFAIPGDIETLTGGYIYERRLLEGLRAQRRDVDHIPLGSSFPGPTAGDMADASARLRAIDPSRALILDGLVFGSLDTAVLATLPMPVVAMLHHPLAHESGLEPALRDHLYRTERDNLRHAAHVLVPSPHTKALLVSDYGVASSRITIARPGTDKPLGKMPAADPPMILSVGIQHPRKGHDILLRALALLPPEGWQAMIVGTRYDADHAAMLDRLHADLRLGDRVRLAGRLPGEDLGRAYAQASIFALATRYEGYGIVFDEAMAHGLPIVTCATGAVPDTVAEGAGLLVPIDDPEAFAEALLRVLSDAALRGAMATSSARAGAALPGWADTARIAGAVLDSLPA</sequence>
<dbReference type="Gene3D" id="3.40.50.2000">
    <property type="entry name" value="Glycogen Phosphorylase B"/>
    <property type="match status" value="2"/>
</dbReference>
<evidence type="ECO:0000256" key="1">
    <source>
        <dbReference type="ARBA" id="ARBA00022679"/>
    </source>
</evidence>
<dbReference type="OrthoDB" id="9790710at2"/>
<dbReference type="GO" id="GO:0016757">
    <property type="term" value="F:glycosyltransferase activity"/>
    <property type="evidence" value="ECO:0007669"/>
    <property type="project" value="TreeGrafter"/>
</dbReference>
<dbReference type="InterPro" id="IPR028098">
    <property type="entry name" value="Glyco_trans_4-like_N"/>
</dbReference>
<dbReference type="Pfam" id="PF13439">
    <property type="entry name" value="Glyco_transf_4"/>
    <property type="match status" value="1"/>
</dbReference>
<reference evidence="3 4" key="1">
    <citation type="submission" date="2018-05" db="EMBL/GenBank/DDBJ databases">
        <title>Genomic Encyclopedia of Type Strains, Phase IV (KMG-IV): sequencing the most valuable type-strain genomes for metagenomic binning, comparative biology and taxonomic classification.</title>
        <authorList>
            <person name="Goeker M."/>
        </authorList>
    </citation>
    <scope>NUCLEOTIDE SEQUENCE [LARGE SCALE GENOMIC DNA]</scope>
    <source>
        <strain evidence="3 4">DSM 16097</strain>
    </source>
</reference>
<feature type="domain" description="Glycosyltransferase subfamily 4-like N-terminal" evidence="2">
    <location>
        <begin position="84"/>
        <end position="159"/>
    </location>
</feature>
<dbReference type="PANTHER" id="PTHR46401">
    <property type="entry name" value="GLYCOSYLTRANSFERASE WBBK-RELATED"/>
    <property type="match status" value="1"/>
</dbReference>
<proteinExistence type="predicted"/>
<dbReference type="SUPFAM" id="SSF53756">
    <property type="entry name" value="UDP-Glycosyltransferase/glycogen phosphorylase"/>
    <property type="match status" value="1"/>
</dbReference>
<comment type="caution">
    <text evidence="3">The sequence shown here is derived from an EMBL/GenBank/DDBJ whole genome shotgun (WGS) entry which is preliminary data.</text>
</comment>
<evidence type="ECO:0000313" key="3">
    <source>
        <dbReference type="EMBL" id="PWK62948.1"/>
    </source>
</evidence>
<dbReference type="AlphaFoldDB" id="A0A316GQQ4"/>
<keyword evidence="1 3" id="KW-0808">Transferase</keyword>
<gene>
    <name evidence="3" type="ORF">C7455_101989</name>
</gene>
<protein>
    <submittedName>
        <fullName evidence="3">Glycosyltransferase involved in cell wall biosynthesis</fullName>
    </submittedName>
</protein>
<keyword evidence="4" id="KW-1185">Reference proteome</keyword>
<name>A0A316GQQ4_9RHOB</name>
<evidence type="ECO:0000259" key="2">
    <source>
        <dbReference type="Pfam" id="PF13439"/>
    </source>
</evidence>